<gene>
    <name evidence="2" type="ORF">LS65_004995</name>
</gene>
<reference evidence="2 3" key="1">
    <citation type="journal article" date="2014" name="Genome Announc.">
        <title>Draft genome sequences of eight enterohepatic helicobacter species isolated from both laboratory and wild rodents.</title>
        <authorList>
            <person name="Sheh A."/>
            <person name="Shen Z."/>
            <person name="Fox J.G."/>
        </authorList>
    </citation>
    <scope>NUCLEOTIDE SEQUENCE [LARGE SCALE GENOMIC DNA]</scope>
    <source>
        <strain evidence="2 3">MIT 01-6451</strain>
    </source>
</reference>
<evidence type="ECO:0000313" key="2">
    <source>
        <dbReference type="EMBL" id="TLE01922.1"/>
    </source>
</evidence>
<dbReference type="Gene3D" id="3.90.550.10">
    <property type="entry name" value="Spore Coat Polysaccharide Biosynthesis Protein SpsA, Chain A"/>
    <property type="match status" value="1"/>
</dbReference>
<dbReference type="Proteomes" id="UP000029707">
    <property type="component" value="Unassembled WGS sequence"/>
</dbReference>
<dbReference type="EMBL" id="JRMQ02000005">
    <property type="protein sequence ID" value="TLE01922.1"/>
    <property type="molecule type" value="Genomic_DNA"/>
</dbReference>
<dbReference type="PANTHER" id="PTHR43685">
    <property type="entry name" value="GLYCOSYLTRANSFERASE"/>
    <property type="match status" value="1"/>
</dbReference>
<dbReference type="OrthoDB" id="9807414at2"/>
<keyword evidence="3" id="KW-1185">Reference proteome</keyword>
<evidence type="ECO:0000313" key="3">
    <source>
        <dbReference type="Proteomes" id="UP000029707"/>
    </source>
</evidence>
<dbReference type="GO" id="GO:0016740">
    <property type="term" value="F:transferase activity"/>
    <property type="evidence" value="ECO:0007669"/>
    <property type="project" value="UniProtKB-KW"/>
</dbReference>
<accession>A0A4U8TN23</accession>
<dbReference type="AlphaFoldDB" id="A0A4U8TN23"/>
<sequence length="311" mass="36262">MSNNTPHTEKLQEIKLPYVGVIVSCYNYESFITSCLESILAQNYPYLTIIVVDDGSKDNSTQVIQTFCKRQGLSNIHLITQENKGQLGSFNTAFQAIKNEEIIFFMDADDMMKPDYIIKCVQMYLANPHIDMAFCNVEYLQNDKYYFKQSPHPNGPLGFSLFRSYFLKDYLGHSTSTISIRTNTLAHILPLELEQEWKIRADDCIIWGASLVGACIYHLDFYGIIYRIHQSNNHYGKHFDLHYLYKRELNIERLFTHILTKNRIILSVSTLYLEFLSNGNRLKYAKITLLTPFTFVRKCLLLVRILCKIKR</sequence>
<proteinExistence type="predicted"/>
<dbReference type="SUPFAM" id="SSF53448">
    <property type="entry name" value="Nucleotide-diphospho-sugar transferases"/>
    <property type="match status" value="1"/>
</dbReference>
<protein>
    <submittedName>
        <fullName evidence="2">Glycosyltransferase family 2 protein</fullName>
    </submittedName>
</protein>
<feature type="domain" description="Glycosyltransferase 2-like" evidence="1">
    <location>
        <begin position="21"/>
        <end position="163"/>
    </location>
</feature>
<dbReference type="CDD" id="cd00761">
    <property type="entry name" value="Glyco_tranf_GTA_type"/>
    <property type="match status" value="1"/>
</dbReference>
<dbReference type="RefSeq" id="WP_052061167.1">
    <property type="nucleotide sequence ID" value="NZ_CAJUDB010000003.1"/>
</dbReference>
<dbReference type="Pfam" id="PF00535">
    <property type="entry name" value="Glycos_transf_2"/>
    <property type="match status" value="1"/>
</dbReference>
<dbReference type="PANTHER" id="PTHR43685:SF2">
    <property type="entry name" value="GLYCOSYLTRANSFERASE 2-LIKE DOMAIN-CONTAINING PROTEIN"/>
    <property type="match status" value="1"/>
</dbReference>
<dbReference type="InterPro" id="IPR029044">
    <property type="entry name" value="Nucleotide-diphossugar_trans"/>
</dbReference>
<dbReference type="InterPro" id="IPR050834">
    <property type="entry name" value="Glycosyltransf_2"/>
</dbReference>
<comment type="caution">
    <text evidence="2">The sequence shown here is derived from an EMBL/GenBank/DDBJ whole genome shotgun (WGS) entry which is preliminary data.</text>
</comment>
<name>A0A4U8TN23_9HELI</name>
<organism evidence="2 3">
    <name type="scientific">Helicobacter japonicus</name>
    <dbReference type="NCBI Taxonomy" id="425400"/>
    <lineage>
        <taxon>Bacteria</taxon>
        <taxon>Pseudomonadati</taxon>
        <taxon>Campylobacterota</taxon>
        <taxon>Epsilonproteobacteria</taxon>
        <taxon>Campylobacterales</taxon>
        <taxon>Helicobacteraceae</taxon>
        <taxon>Helicobacter</taxon>
    </lineage>
</organism>
<evidence type="ECO:0000259" key="1">
    <source>
        <dbReference type="Pfam" id="PF00535"/>
    </source>
</evidence>
<dbReference type="InterPro" id="IPR001173">
    <property type="entry name" value="Glyco_trans_2-like"/>
</dbReference>